<dbReference type="SUPFAM" id="SSF103515">
    <property type="entry name" value="Autotransporter"/>
    <property type="match status" value="1"/>
</dbReference>
<dbReference type="RefSeq" id="WP_123615696.1">
    <property type="nucleotide sequence ID" value="NZ_CAXHQF010000067.1"/>
</dbReference>
<dbReference type="Pfam" id="PF12099">
    <property type="entry name" value="DUF3575"/>
    <property type="match status" value="1"/>
</dbReference>
<proteinExistence type="predicted"/>
<keyword evidence="3" id="KW-1185">Reference proteome</keyword>
<name>A0A4P7W0L5_9BACT</name>
<evidence type="ECO:0000313" key="3">
    <source>
        <dbReference type="Proteomes" id="UP000297149"/>
    </source>
</evidence>
<gene>
    <name evidence="2" type="ORF">E7747_02405</name>
</gene>
<dbReference type="KEGG" id="ddb:E7747_02405"/>
<evidence type="ECO:0000256" key="1">
    <source>
        <dbReference type="SAM" id="SignalP"/>
    </source>
</evidence>
<feature type="chain" id="PRO_5020942896" evidence="1">
    <location>
        <begin position="23"/>
        <end position="194"/>
    </location>
</feature>
<dbReference type="Proteomes" id="UP000297149">
    <property type="component" value="Chromosome"/>
</dbReference>
<protein>
    <submittedName>
        <fullName evidence="2">DUF3575 domain-containing protein</fullName>
    </submittedName>
</protein>
<accession>A0A4P7W0L5</accession>
<dbReference type="Gene3D" id="2.40.128.130">
    <property type="entry name" value="Autotransporter beta-domain"/>
    <property type="match status" value="1"/>
</dbReference>
<dbReference type="EMBL" id="CP039396">
    <property type="protein sequence ID" value="QCD41262.1"/>
    <property type="molecule type" value="Genomic_DNA"/>
</dbReference>
<keyword evidence="1" id="KW-0732">Signal</keyword>
<dbReference type="InterPro" id="IPR021958">
    <property type="entry name" value="DUF3575"/>
</dbReference>
<evidence type="ECO:0000313" key="2">
    <source>
        <dbReference type="EMBL" id="QCD41262.1"/>
    </source>
</evidence>
<feature type="signal peptide" evidence="1">
    <location>
        <begin position="1"/>
        <end position="22"/>
    </location>
</feature>
<sequence length="194" mass="22035">MRFKILLAGVLLGLLSLCEVKAQDAAVKTNILSDIVLSPSVSAEVGLAPKWTFELTGQLNAWDVNEHYWKHWLVMPEGRYWFCRRFSGHFVGAHILGGQYNFGNLDNNIKFLGTDFSKLSDERHQGWMFGAGVAYGYSWIIDRRWNIEAEIGLGWVHTIYDVYPCAKCGTKKLSGKHHNYFGPTKAAINLIYTF</sequence>
<dbReference type="InterPro" id="IPR036709">
    <property type="entry name" value="Autotransporte_beta_dom_sf"/>
</dbReference>
<reference evidence="3" key="1">
    <citation type="submission" date="2019-02" db="EMBL/GenBank/DDBJ databases">
        <title>Isolation and identification of novel species under the genus Muribaculum.</title>
        <authorList>
            <person name="Miyake S."/>
            <person name="Ding Y."/>
            <person name="Low A."/>
            <person name="Soh M."/>
            <person name="Seedorf H."/>
        </authorList>
    </citation>
    <scope>NUCLEOTIDE SEQUENCE [LARGE SCALE GENOMIC DNA]</scope>
    <source>
        <strain evidence="3">H5</strain>
    </source>
</reference>
<dbReference type="AlphaFoldDB" id="A0A4P7W0L5"/>
<organism evidence="2 3">
    <name type="scientific">Duncaniella dubosii</name>
    <dbReference type="NCBI Taxonomy" id="2518971"/>
    <lineage>
        <taxon>Bacteria</taxon>
        <taxon>Pseudomonadati</taxon>
        <taxon>Bacteroidota</taxon>
        <taxon>Bacteroidia</taxon>
        <taxon>Bacteroidales</taxon>
        <taxon>Muribaculaceae</taxon>
        <taxon>Duncaniella</taxon>
    </lineage>
</organism>